<evidence type="ECO:0000256" key="1">
    <source>
        <dbReference type="SAM" id="MobiDB-lite"/>
    </source>
</evidence>
<feature type="transmembrane region" description="Helical" evidence="2">
    <location>
        <begin position="60"/>
        <end position="79"/>
    </location>
</feature>
<accession>A0A523XPE1</accession>
<feature type="transmembrane region" description="Helical" evidence="2">
    <location>
        <begin position="35"/>
        <end position="54"/>
    </location>
</feature>
<proteinExistence type="predicted"/>
<dbReference type="EMBL" id="SOIP01000265">
    <property type="protein sequence ID" value="TET81176.1"/>
    <property type="molecule type" value="Genomic_DNA"/>
</dbReference>
<keyword evidence="2" id="KW-0472">Membrane</keyword>
<dbReference type="AlphaFoldDB" id="A0A523XPE1"/>
<evidence type="ECO:0000313" key="4">
    <source>
        <dbReference type="Proteomes" id="UP000315534"/>
    </source>
</evidence>
<reference evidence="3 4" key="1">
    <citation type="submission" date="2019-03" db="EMBL/GenBank/DDBJ databases">
        <title>Metabolic potential of uncultured bacteria and archaea associated with petroleum seepage in deep-sea sediments.</title>
        <authorList>
            <person name="Dong X."/>
            <person name="Hubert C."/>
        </authorList>
    </citation>
    <scope>NUCLEOTIDE SEQUENCE [LARGE SCALE GENOMIC DNA]</scope>
    <source>
        <strain evidence="3">E29_bin36</strain>
    </source>
</reference>
<keyword evidence="2" id="KW-0812">Transmembrane</keyword>
<dbReference type="Proteomes" id="UP000315534">
    <property type="component" value="Unassembled WGS sequence"/>
</dbReference>
<evidence type="ECO:0000256" key="2">
    <source>
        <dbReference type="SAM" id="Phobius"/>
    </source>
</evidence>
<keyword evidence="2" id="KW-1133">Transmembrane helix</keyword>
<comment type="caution">
    <text evidence="3">The sequence shown here is derived from an EMBL/GenBank/DDBJ whole genome shotgun (WGS) entry which is preliminary data.</text>
</comment>
<protein>
    <recommendedName>
        <fullName evidence="5">DUF3098 domain-containing protein</fullName>
    </recommendedName>
</protein>
<sequence length="80" mass="8877">MGKKKKAAKEKRKKDAKRRVQKPRRLQMVQFGPKNYVIGAAGLLSILLGFLSLYKGSITLAPILLVLGYCIIVPIALLIK</sequence>
<organism evidence="3 4">
    <name type="scientific">candidate division TA06 bacterium</name>
    <dbReference type="NCBI Taxonomy" id="2250710"/>
    <lineage>
        <taxon>Bacteria</taxon>
        <taxon>Bacteria division TA06</taxon>
    </lineage>
</organism>
<gene>
    <name evidence="3" type="ORF">E3J38_04365</name>
</gene>
<evidence type="ECO:0008006" key="5">
    <source>
        <dbReference type="Google" id="ProtNLM"/>
    </source>
</evidence>
<name>A0A523XPE1_UNCT6</name>
<feature type="region of interest" description="Disordered" evidence="1">
    <location>
        <begin position="1"/>
        <end position="22"/>
    </location>
</feature>
<evidence type="ECO:0000313" key="3">
    <source>
        <dbReference type="EMBL" id="TET81176.1"/>
    </source>
</evidence>